<evidence type="ECO:0000313" key="2">
    <source>
        <dbReference type="EMBL" id="NNV56347.1"/>
    </source>
</evidence>
<dbReference type="RefSeq" id="WP_171608286.1">
    <property type="nucleotide sequence ID" value="NZ_WHPF01000008.1"/>
</dbReference>
<comment type="caution">
    <text evidence="2">The sequence shown here is derived from an EMBL/GenBank/DDBJ whole genome shotgun (WGS) entry which is preliminary data.</text>
</comment>
<accession>A0A8J8FGQ8</accession>
<protein>
    <recommendedName>
        <fullName evidence="4">DUF4136 domain-containing protein</fullName>
    </recommendedName>
</protein>
<name>A0A8J8FGQ8_9BACT</name>
<feature type="chain" id="PRO_5035236806" description="DUF4136 domain-containing protein" evidence="1">
    <location>
        <begin position="21"/>
        <end position="203"/>
    </location>
</feature>
<sequence length="203" mass="22119">MKQLIISFFCIMLVSTISVAQSSWKSPEYKPELYRKVIVLAKVSDDLIKRQLEDGTVKMLNDKGFSAIPAYSNISESDLVSEDALIAKADKLEADALIVYTITGNSTEYKKTPSVDASLGIPVKLGIFRGFIGGNVPIAGGTKTVSTLHATATFYNRSTTSMQWSMALTGSLKKGSNKLADAFAKSTVNQLIKDKIFTQKISY</sequence>
<organism evidence="2 3">
    <name type="scientific">Limnovirga soli</name>
    <dbReference type="NCBI Taxonomy" id="2656915"/>
    <lineage>
        <taxon>Bacteria</taxon>
        <taxon>Pseudomonadati</taxon>
        <taxon>Bacteroidota</taxon>
        <taxon>Chitinophagia</taxon>
        <taxon>Chitinophagales</taxon>
        <taxon>Chitinophagaceae</taxon>
        <taxon>Limnovirga</taxon>
    </lineage>
</organism>
<keyword evidence="1" id="KW-0732">Signal</keyword>
<evidence type="ECO:0000256" key="1">
    <source>
        <dbReference type="SAM" id="SignalP"/>
    </source>
</evidence>
<evidence type="ECO:0008006" key="4">
    <source>
        <dbReference type="Google" id="ProtNLM"/>
    </source>
</evidence>
<dbReference type="Proteomes" id="UP000598971">
    <property type="component" value="Unassembled WGS sequence"/>
</dbReference>
<keyword evidence="3" id="KW-1185">Reference proteome</keyword>
<dbReference type="EMBL" id="WHPF01000008">
    <property type="protein sequence ID" value="NNV56347.1"/>
    <property type="molecule type" value="Genomic_DNA"/>
</dbReference>
<feature type="signal peptide" evidence="1">
    <location>
        <begin position="1"/>
        <end position="20"/>
    </location>
</feature>
<gene>
    <name evidence="2" type="ORF">GD597_12825</name>
</gene>
<proteinExistence type="predicted"/>
<reference evidence="2" key="1">
    <citation type="submission" date="2019-10" db="EMBL/GenBank/DDBJ databases">
        <title>Draft genome sequence of Panacibacter sp. KCS-6.</title>
        <authorList>
            <person name="Yim K.J."/>
        </authorList>
    </citation>
    <scope>NUCLEOTIDE SEQUENCE</scope>
    <source>
        <strain evidence="2">KCS-6</strain>
    </source>
</reference>
<evidence type="ECO:0000313" key="3">
    <source>
        <dbReference type="Proteomes" id="UP000598971"/>
    </source>
</evidence>
<dbReference type="AlphaFoldDB" id="A0A8J8FGQ8"/>